<name>A0A402AWE0_9CHLR</name>
<organism evidence="1 2">
    <name type="scientific">Dictyobacter kobayashii</name>
    <dbReference type="NCBI Taxonomy" id="2014872"/>
    <lineage>
        <taxon>Bacteria</taxon>
        <taxon>Bacillati</taxon>
        <taxon>Chloroflexota</taxon>
        <taxon>Ktedonobacteria</taxon>
        <taxon>Ktedonobacterales</taxon>
        <taxon>Dictyobacteraceae</taxon>
        <taxon>Dictyobacter</taxon>
    </lineage>
</organism>
<sequence length="155" mass="17348">MAQKIFEQDIYIAAPPEKVKTFLTSLHNHRQIHPLIVDIQLVETPITHADGSLVSHYRVRDRIPLGPFTISVTYSVTMQITANGDLNSTAAQFPAVYLFNTTKCSVEGDGTRVSEYIKIQAPALLMGTTYKQASQSHVQMFQRLKQLLENASNDD</sequence>
<dbReference type="InterPro" id="IPR023393">
    <property type="entry name" value="START-like_dom_sf"/>
</dbReference>
<evidence type="ECO:0000313" key="2">
    <source>
        <dbReference type="Proteomes" id="UP000287188"/>
    </source>
</evidence>
<dbReference type="Proteomes" id="UP000287188">
    <property type="component" value="Unassembled WGS sequence"/>
</dbReference>
<dbReference type="OrthoDB" id="72630at2"/>
<accession>A0A402AWE0</accession>
<proteinExistence type="predicted"/>
<dbReference type="CDD" id="cd07812">
    <property type="entry name" value="SRPBCC"/>
    <property type="match status" value="1"/>
</dbReference>
<keyword evidence="2" id="KW-1185">Reference proteome</keyword>
<dbReference type="EMBL" id="BIFS01000002">
    <property type="protein sequence ID" value="GCE23399.1"/>
    <property type="molecule type" value="Genomic_DNA"/>
</dbReference>
<reference evidence="2" key="1">
    <citation type="submission" date="2018-12" db="EMBL/GenBank/DDBJ databases">
        <title>Tengunoibacter tsumagoiensis gen. nov., sp. nov., Dictyobacter kobayashii sp. nov., D. alpinus sp. nov., and D. joshuensis sp. nov. and description of Dictyobacteraceae fam. nov. within the order Ktedonobacterales isolated from Tengu-no-mugimeshi.</title>
        <authorList>
            <person name="Wang C.M."/>
            <person name="Zheng Y."/>
            <person name="Sakai Y."/>
            <person name="Toyoda A."/>
            <person name="Minakuchi Y."/>
            <person name="Abe K."/>
            <person name="Yokota A."/>
            <person name="Yabe S."/>
        </authorList>
    </citation>
    <scope>NUCLEOTIDE SEQUENCE [LARGE SCALE GENOMIC DNA]</scope>
    <source>
        <strain evidence="2">Uno11</strain>
    </source>
</reference>
<dbReference type="SUPFAM" id="SSF55961">
    <property type="entry name" value="Bet v1-like"/>
    <property type="match status" value="1"/>
</dbReference>
<evidence type="ECO:0000313" key="1">
    <source>
        <dbReference type="EMBL" id="GCE23399.1"/>
    </source>
</evidence>
<dbReference type="Gene3D" id="3.30.530.20">
    <property type="match status" value="1"/>
</dbReference>
<evidence type="ECO:0008006" key="3">
    <source>
        <dbReference type="Google" id="ProtNLM"/>
    </source>
</evidence>
<comment type="caution">
    <text evidence="1">The sequence shown here is derived from an EMBL/GenBank/DDBJ whole genome shotgun (WGS) entry which is preliminary data.</text>
</comment>
<dbReference type="AlphaFoldDB" id="A0A402AWE0"/>
<protein>
    <recommendedName>
        <fullName evidence="3">Polyketide cyclase / dehydrase and lipid transport</fullName>
    </recommendedName>
</protein>
<dbReference type="RefSeq" id="WP_126556844.1">
    <property type="nucleotide sequence ID" value="NZ_BIFS01000002.1"/>
</dbReference>
<gene>
    <name evidence="1" type="ORF">KDK_71990</name>
</gene>